<dbReference type="SFLD" id="SFLDG01129">
    <property type="entry name" value="C1.5:_HAD__Beta-PGM__Phosphata"/>
    <property type="match status" value="1"/>
</dbReference>
<dbReference type="GO" id="GO:0016787">
    <property type="term" value="F:hydrolase activity"/>
    <property type="evidence" value="ECO:0007669"/>
    <property type="project" value="UniProtKB-KW"/>
</dbReference>
<proteinExistence type="predicted"/>
<reference evidence="2" key="1">
    <citation type="submission" date="2018-05" db="EMBL/GenBank/DDBJ databases">
        <authorList>
            <person name="Lanie J.A."/>
            <person name="Ng W.-L."/>
            <person name="Kazmierczak K.M."/>
            <person name="Andrzejewski T.M."/>
            <person name="Davidsen T.M."/>
            <person name="Wayne K.J."/>
            <person name="Tettelin H."/>
            <person name="Glass J.I."/>
            <person name="Rusch D."/>
            <person name="Podicherti R."/>
            <person name="Tsui H.-C.T."/>
            <person name="Winkler M.E."/>
        </authorList>
    </citation>
    <scope>NUCLEOTIDE SEQUENCE</scope>
</reference>
<dbReference type="EMBL" id="UINC01000612">
    <property type="protein sequence ID" value="SUZ58338.1"/>
    <property type="molecule type" value="Genomic_DNA"/>
</dbReference>
<dbReference type="PANTHER" id="PTHR43316">
    <property type="entry name" value="HYDROLASE, HALOACID DELAHOGENASE-RELATED"/>
    <property type="match status" value="1"/>
</dbReference>
<dbReference type="InterPro" id="IPR006439">
    <property type="entry name" value="HAD-SF_hydro_IA"/>
</dbReference>
<dbReference type="InterPro" id="IPR023198">
    <property type="entry name" value="PGP-like_dom2"/>
</dbReference>
<dbReference type="InterPro" id="IPR051540">
    <property type="entry name" value="S-2-haloacid_dehalogenase"/>
</dbReference>
<dbReference type="NCBIfam" id="TIGR01509">
    <property type="entry name" value="HAD-SF-IA-v3"/>
    <property type="match status" value="1"/>
</dbReference>
<protein>
    <submittedName>
        <fullName evidence="2">Uncharacterized protein</fullName>
    </submittedName>
</protein>
<dbReference type="SFLD" id="SFLDS00003">
    <property type="entry name" value="Haloacid_Dehalogenase"/>
    <property type="match status" value="1"/>
</dbReference>
<evidence type="ECO:0000256" key="1">
    <source>
        <dbReference type="ARBA" id="ARBA00022801"/>
    </source>
</evidence>
<sequence length="234" mass="25971">MSGMKAVFFDLYGTLAGFDPPREDIQMRAAAKFGFVLTKDGIDSGYHVADQFLTRQNSKKPVRTLNTDERRAFFSKYEQLVLEGAGHSVDLDVAEKVWLEVSKQQYRLTLFPDVINGLGRLRERGLIVAVISNMNQTSELLCEDMKLTGHVDFAVTSGETGFEKPDSRIFEVALLKAGVLAEEAVFIGDQLDSDIQGAQNAGMHPILMDRYGGHPNYQTYPRAVDMDTAIALIS</sequence>
<dbReference type="InterPro" id="IPR036412">
    <property type="entry name" value="HAD-like_sf"/>
</dbReference>
<dbReference type="SUPFAM" id="SSF56784">
    <property type="entry name" value="HAD-like"/>
    <property type="match status" value="1"/>
</dbReference>
<accession>A0A381NWR9</accession>
<name>A0A381NWR9_9ZZZZ</name>
<evidence type="ECO:0000313" key="2">
    <source>
        <dbReference type="EMBL" id="SUZ58338.1"/>
    </source>
</evidence>
<dbReference type="InterPro" id="IPR023214">
    <property type="entry name" value="HAD_sf"/>
</dbReference>
<dbReference type="PRINTS" id="PR00413">
    <property type="entry name" value="HADHALOGNASE"/>
</dbReference>
<dbReference type="Gene3D" id="3.40.50.1000">
    <property type="entry name" value="HAD superfamily/HAD-like"/>
    <property type="match status" value="1"/>
</dbReference>
<dbReference type="Pfam" id="PF00702">
    <property type="entry name" value="Hydrolase"/>
    <property type="match status" value="1"/>
</dbReference>
<dbReference type="AlphaFoldDB" id="A0A381NWR9"/>
<keyword evidence="1" id="KW-0378">Hydrolase</keyword>
<organism evidence="2">
    <name type="scientific">marine metagenome</name>
    <dbReference type="NCBI Taxonomy" id="408172"/>
    <lineage>
        <taxon>unclassified sequences</taxon>
        <taxon>metagenomes</taxon>
        <taxon>ecological metagenomes</taxon>
    </lineage>
</organism>
<dbReference type="NCBIfam" id="TIGR01549">
    <property type="entry name" value="HAD-SF-IA-v1"/>
    <property type="match status" value="1"/>
</dbReference>
<dbReference type="Gene3D" id="1.10.150.240">
    <property type="entry name" value="Putative phosphatase, domain 2"/>
    <property type="match status" value="1"/>
</dbReference>
<gene>
    <name evidence="2" type="ORF">METZ01_LOCUS11192</name>
</gene>